<evidence type="ECO:0000313" key="1">
    <source>
        <dbReference type="EMBL" id="POR53069.1"/>
    </source>
</evidence>
<comment type="caution">
    <text evidence="1">The sequence shown here is derived from an EMBL/GenBank/DDBJ whole genome shotgun (WGS) entry which is preliminary data.</text>
</comment>
<evidence type="ECO:0000313" key="2">
    <source>
        <dbReference type="Proteomes" id="UP000236919"/>
    </source>
</evidence>
<proteinExistence type="predicted"/>
<organism evidence="1 2">
    <name type="scientific">Bosea psychrotolerans</name>
    <dbReference type="NCBI Taxonomy" id="1871628"/>
    <lineage>
        <taxon>Bacteria</taxon>
        <taxon>Pseudomonadati</taxon>
        <taxon>Pseudomonadota</taxon>
        <taxon>Alphaproteobacteria</taxon>
        <taxon>Hyphomicrobiales</taxon>
        <taxon>Boseaceae</taxon>
        <taxon>Bosea</taxon>
    </lineage>
</organism>
<dbReference type="RefSeq" id="WP_103717609.1">
    <property type="nucleotide sequence ID" value="NZ_PQFZ01000004.1"/>
</dbReference>
<dbReference type="AlphaFoldDB" id="A0A2S4MEK8"/>
<sequence length="125" mass="13616">MLRSRLFSGNARLNACSTSNSSHVTAGQKGEFVALLQYALLVLENAAIAQSEIDAETYGKTTAAAVLNYKTKRQIINRSYQTKPDDIVGIMTITVLDAEIFALERANAIVPFSRASAGRLKHWAV</sequence>
<keyword evidence="2" id="KW-1185">Reference proteome</keyword>
<dbReference type="InterPro" id="IPR036366">
    <property type="entry name" value="PGBDSf"/>
</dbReference>
<dbReference type="Proteomes" id="UP000236919">
    <property type="component" value="Unassembled WGS sequence"/>
</dbReference>
<dbReference type="Gene3D" id="1.10.101.10">
    <property type="entry name" value="PGBD-like superfamily/PGBD"/>
    <property type="match status" value="1"/>
</dbReference>
<accession>A0A2S4MEK8</accession>
<gene>
    <name evidence="1" type="ORF">CYD53_10443</name>
</gene>
<name>A0A2S4MEK8_9HYPH</name>
<dbReference type="EMBL" id="PQFZ01000004">
    <property type="protein sequence ID" value="POR53069.1"/>
    <property type="molecule type" value="Genomic_DNA"/>
</dbReference>
<dbReference type="OrthoDB" id="7376624at2"/>
<reference evidence="1 2" key="1">
    <citation type="submission" date="2018-01" db="EMBL/GenBank/DDBJ databases">
        <title>Genomic Encyclopedia of Type Strains, Phase III (KMG-III): the genomes of soil and plant-associated and newly described type strains.</title>
        <authorList>
            <person name="Whitman W."/>
        </authorList>
    </citation>
    <scope>NUCLEOTIDE SEQUENCE [LARGE SCALE GENOMIC DNA]</scope>
    <source>
        <strain evidence="1 2">1131</strain>
    </source>
</reference>
<protein>
    <submittedName>
        <fullName evidence="1">Uncharacterized protein</fullName>
    </submittedName>
</protein>